<dbReference type="EMBL" id="LGRN01000036">
    <property type="protein sequence ID" value="OJD18401.1"/>
    <property type="molecule type" value="Genomic_DNA"/>
</dbReference>
<dbReference type="VEuPathDB" id="FungiDB:AJ78_01581"/>
<dbReference type="Proteomes" id="UP000182235">
    <property type="component" value="Unassembled WGS sequence"/>
</dbReference>
<reference evidence="1 2" key="1">
    <citation type="submission" date="2015-07" db="EMBL/GenBank/DDBJ databases">
        <title>Emmonsia species relationships and genome sequence.</title>
        <authorList>
            <consortium name="The Broad Institute Genomics Platform"/>
            <person name="Cuomo C.A."/>
            <person name="Munoz J.F."/>
            <person name="Imamovic A."/>
            <person name="Priest M.E."/>
            <person name="Young S."/>
            <person name="Clay O.K."/>
            <person name="McEwen J.G."/>
        </authorList>
    </citation>
    <scope>NUCLEOTIDE SEQUENCE [LARGE SCALE GENOMIC DNA]</scope>
    <source>
        <strain evidence="1 2">UAMH 9510</strain>
    </source>
</reference>
<organism evidence="1 2">
    <name type="scientific">Emergomyces pasteurianus Ep9510</name>
    <dbReference type="NCBI Taxonomy" id="1447872"/>
    <lineage>
        <taxon>Eukaryota</taxon>
        <taxon>Fungi</taxon>
        <taxon>Dikarya</taxon>
        <taxon>Ascomycota</taxon>
        <taxon>Pezizomycotina</taxon>
        <taxon>Eurotiomycetes</taxon>
        <taxon>Eurotiomycetidae</taxon>
        <taxon>Onygenales</taxon>
        <taxon>Ajellomycetaceae</taxon>
        <taxon>Emergomyces</taxon>
    </lineage>
</organism>
<gene>
    <name evidence="1" type="ORF">AJ78_01581</name>
</gene>
<dbReference type="AlphaFoldDB" id="A0A1J9PPP1"/>
<protein>
    <submittedName>
        <fullName evidence="1">Uncharacterized protein</fullName>
    </submittedName>
</protein>
<comment type="caution">
    <text evidence="1">The sequence shown here is derived from an EMBL/GenBank/DDBJ whole genome shotgun (WGS) entry which is preliminary data.</text>
</comment>
<dbReference type="OrthoDB" id="10591467at2759"/>
<name>A0A1J9PPP1_9EURO</name>
<accession>A0A1J9PPP1</accession>
<evidence type="ECO:0000313" key="1">
    <source>
        <dbReference type="EMBL" id="OJD18401.1"/>
    </source>
</evidence>
<sequence length="97" mass="11142">MIWRRLAARLESLDHFVAKDEGPARLASIVRGRTVKLKTFLGRDPGEQATLSPSTFESLSAFRGCYPHRNQAKAIEYVAYRSDALQTRYQQRWNGRT</sequence>
<proteinExistence type="predicted"/>
<keyword evidence="2" id="KW-1185">Reference proteome</keyword>
<evidence type="ECO:0000313" key="2">
    <source>
        <dbReference type="Proteomes" id="UP000182235"/>
    </source>
</evidence>